<keyword evidence="3" id="KW-1185">Reference proteome</keyword>
<name>A0ABY6PLN5_9ACTN</name>
<dbReference type="EMBL" id="CP110636">
    <property type="protein sequence ID" value="UZJ34282.1"/>
    <property type="molecule type" value="Genomic_DNA"/>
</dbReference>
<organism evidence="2 3">
    <name type="scientific">Streptomyces endophytica</name>
    <dbReference type="NCBI Taxonomy" id="2991496"/>
    <lineage>
        <taxon>Bacteria</taxon>
        <taxon>Bacillati</taxon>
        <taxon>Actinomycetota</taxon>
        <taxon>Actinomycetes</taxon>
        <taxon>Kitasatosporales</taxon>
        <taxon>Streptomycetaceae</taxon>
        <taxon>Streptomyces</taxon>
    </lineage>
</organism>
<dbReference type="RefSeq" id="WP_265365401.1">
    <property type="nucleotide sequence ID" value="NZ_CP110636.1"/>
</dbReference>
<proteinExistence type="predicted"/>
<evidence type="ECO:0000313" key="2">
    <source>
        <dbReference type="EMBL" id="UZJ34282.1"/>
    </source>
</evidence>
<feature type="compositionally biased region" description="Acidic residues" evidence="1">
    <location>
        <begin position="1"/>
        <end position="26"/>
    </location>
</feature>
<protein>
    <submittedName>
        <fullName evidence="2">Uncharacterized protein</fullName>
    </submittedName>
</protein>
<feature type="region of interest" description="Disordered" evidence="1">
    <location>
        <begin position="1"/>
        <end position="49"/>
    </location>
</feature>
<evidence type="ECO:0000313" key="3">
    <source>
        <dbReference type="Proteomes" id="UP001164959"/>
    </source>
</evidence>
<gene>
    <name evidence="2" type="ORF">OJ254_28030</name>
</gene>
<reference evidence="2" key="1">
    <citation type="submission" date="2022-11" db="EMBL/GenBank/DDBJ databases">
        <title>Identification and genomic analyses of a novel endophytic actinobacterium Streptomyces endophytica sp. nov. with potential for biocontrol of Yam anthracnose.</title>
        <authorList>
            <person name="Huang X."/>
        </authorList>
    </citation>
    <scope>NUCLEOTIDE SEQUENCE</scope>
    <source>
        <strain evidence="2">HNM0140</strain>
    </source>
</reference>
<sequence length="95" mass="10098">MTDPDLIDTDVTDADVTDPDVMDVTDAEVTATDSTDADFPDTDQAGAAAEPTRRLPEFMPDLSPGLRARIVAQVLELGCPVLEISRRDGLPAELG</sequence>
<evidence type="ECO:0000256" key="1">
    <source>
        <dbReference type="SAM" id="MobiDB-lite"/>
    </source>
</evidence>
<accession>A0ABY6PLN5</accession>
<dbReference type="Proteomes" id="UP001164959">
    <property type="component" value="Chromosome"/>
</dbReference>